<sequence length="421" mass="44552">MYGAAYSDNHSCSILTADPPSAIQPRPMTRGQGAAVFMSTGLRLGQWMRVVGLCSCSVQMNHGLWEAWWKDCALPQGFIRPGLPFLTAHISPTQPRLLQTQTHMASSNARFKEAFQSFGNSEICGHRDPRMVAMPSGGSAWVANRPMHDKVEAWLMGGQKQLVIPATVSADRQPSQIAHRRCATHLSHFFHCLWGNSDAGDLSQSSVQARHFVVGALAAVLTLQLLQQAAGDTHHFLVGELPSLDAATVSHGLLVPLALGVAEQLLHPGLPLCFQDPFTLLPREEKILLKMHPTLTVESSVGSDTLSSFTAVTGVSACPGADVAVPCDAPPSATLSPKADSAPSPSVWGRSEDVERAGAGAWTDKVMSADGPVAEGGGGSGAWDGVGARMGGGASPQADFLQRVGLRGDRLLSILLVRVLV</sequence>
<name>A0A4Z2GTU0_9TELE</name>
<accession>A0A4Z2GTU0</accession>
<evidence type="ECO:0000313" key="1">
    <source>
        <dbReference type="EMBL" id="TNN57027.1"/>
    </source>
</evidence>
<dbReference type="Proteomes" id="UP000314294">
    <property type="component" value="Unassembled WGS sequence"/>
</dbReference>
<dbReference type="AlphaFoldDB" id="A0A4Z2GTU0"/>
<evidence type="ECO:0000313" key="2">
    <source>
        <dbReference type="Proteomes" id="UP000314294"/>
    </source>
</evidence>
<dbReference type="EMBL" id="SRLO01000415">
    <property type="protein sequence ID" value="TNN57027.1"/>
    <property type="molecule type" value="Genomic_DNA"/>
</dbReference>
<organism evidence="1 2">
    <name type="scientific">Liparis tanakae</name>
    <name type="common">Tanaka's snailfish</name>
    <dbReference type="NCBI Taxonomy" id="230148"/>
    <lineage>
        <taxon>Eukaryota</taxon>
        <taxon>Metazoa</taxon>
        <taxon>Chordata</taxon>
        <taxon>Craniata</taxon>
        <taxon>Vertebrata</taxon>
        <taxon>Euteleostomi</taxon>
        <taxon>Actinopterygii</taxon>
        <taxon>Neopterygii</taxon>
        <taxon>Teleostei</taxon>
        <taxon>Neoteleostei</taxon>
        <taxon>Acanthomorphata</taxon>
        <taxon>Eupercaria</taxon>
        <taxon>Perciformes</taxon>
        <taxon>Cottioidei</taxon>
        <taxon>Cottales</taxon>
        <taxon>Liparidae</taxon>
        <taxon>Liparis</taxon>
    </lineage>
</organism>
<protein>
    <submittedName>
        <fullName evidence="1">Uncharacterized protein</fullName>
    </submittedName>
</protein>
<keyword evidence="2" id="KW-1185">Reference proteome</keyword>
<comment type="caution">
    <text evidence="1">The sequence shown here is derived from an EMBL/GenBank/DDBJ whole genome shotgun (WGS) entry which is preliminary data.</text>
</comment>
<proteinExistence type="predicted"/>
<reference evidence="1 2" key="1">
    <citation type="submission" date="2019-03" db="EMBL/GenBank/DDBJ databases">
        <title>First draft genome of Liparis tanakae, snailfish: a comprehensive survey of snailfish specific genes.</title>
        <authorList>
            <person name="Kim W."/>
            <person name="Song I."/>
            <person name="Jeong J.-H."/>
            <person name="Kim D."/>
            <person name="Kim S."/>
            <person name="Ryu S."/>
            <person name="Song J.Y."/>
            <person name="Lee S.K."/>
        </authorList>
    </citation>
    <scope>NUCLEOTIDE SEQUENCE [LARGE SCALE GENOMIC DNA]</scope>
    <source>
        <tissue evidence="1">Muscle</tissue>
    </source>
</reference>
<gene>
    <name evidence="1" type="ORF">EYF80_032748</name>
</gene>